<dbReference type="Proteomes" id="UP001597299">
    <property type="component" value="Unassembled WGS sequence"/>
</dbReference>
<proteinExistence type="predicted"/>
<keyword evidence="3" id="KW-1185">Reference proteome</keyword>
<evidence type="ECO:0000313" key="3">
    <source>
        <dbReference type="Proteomes" id="UP001597299"/>
    </source>
</evidence>
<evidence type="ECO:0000313" key="2">
    <source>
        <dbReference type="EMBL" id="MFD2142317.1"/>
    </source>
</evidence>
<reference evidence="3" key="1">
    <citation type="journal article" date="2019" name="Int. J. Syst. Evol. Microbiol.">
        <title>The Global Catalogue of Microorganisms (GCM) 10K type strain sequencing project: providing services to taxonomists for standard genome sequencing and annotation.</title>
        <authorList>
            <consortium name="The Broad Institute Genomics Platform"/>
            <consortium name="The Broad Institute Genome Sequencing Center for Infectious Disease"/>
            <person name="Wu L."/>
            <person name="Ma J."/>
        </authorList>
    </citation>
    <scope>NUCLEOTIDE SEQUENCE [LARGE SCALE GENOMIC DNA]</scope>
    <source>
        <strain evidence="3">CCM 7435</strain>
    </source>
</reference>
<evidence type="ECO:0000259" key="1">
    <source>
        <dbReference type="Pfam" id="PF10543"/>
    </source>
</evidence>
<gene>
    <name evidence="2" type="ORF">ACFSNC_18065</name>
</gene>
<sequence length="383" mass="41805">MTGKEYSKAATISIAGTDVQQVLYKGEPVVTFAMVDMIHQRPDGTAKDAFARNRERFVGDTDFFTLSRKVWPTDMPWPFGVKAPVGTLLTRRGYLKLVKPLTDDRAWEVQGEMIDRYFAVEKLAALAPDVLEMIRRDDGISRMLAHKVTEQGKVQEEQSKALTVIAQEVRALVALVQPSVPGVIIRHGKSAGEILASAGFTDVPKNLAKWFGNRLEQAGCRVEGNGHSGLTYYRLFDPDRSEAYLKNGGKAAVEMKIAERKGQGALALSGRHAAVPYEEVEGDLVAEGRGVVILNGEVVVIDTSVYEPAAKTDYLVMRSDGQFTVSQITPRLYAGITPHPRRGVGSTGGGKDWPLHILGRVLERRPIRARPVLAIDNGAGASA</sequence>
<protein>
    <submittedName>
        <fullName evidence="2">ORF6N domain-containing protein</fullName>
    </submittedName>
</protein>
<organism evidence="2 3">
    <name type="scientific">Ancylobacter oerskovii</name>
    <dbReference type="NCBI Taxonomy" id="459519"/>
    <lineage>
        <taxon>Bacteria</taxon>
        <taxon>Pseudomonadati</taxon>
        <taxon>Pseudomonadota</taxon>
        <taxon>Alphaproteobacteria</taxon>
        <taxon>Hyphomicrobiales</taxon>
        <taxon>Xanthobacteraceae</taxon>
        <taxon>Ancylobacter</taxon>
    </lineage>
</organism>
<dbReference type="Pfam" id="PF10543">
    <property type="entry name" value="ORF6N"/>
    <property type="match status" value="1"/>
</dbReference>
<name>A0ABW4Z271_9HYPH</name>
<comment type="caution">
    <text evidence="2">The sequence shown here is derived from an EMBL/GenBank/DDBJ whole genome shotgun (WGS) entry which is preliminary data.</text>
</comment>
<dbReference type="RefSeq" id="WP_213351231.1">
    <property type="nucleotide sequence ID" value="NZ_JAHBGB010000006.1"/>
</dbReference>
<feature type="domain" description="KilA-N DNA-binding" evidence="1">
    <location>
        <begin position="22"/>
        <end position="99"/>
    </location>
</feature>
<dbReference type="EMBL" id="JBHUHD010000001">
    <property type="protein sequence ID" value="MFD2142317.1"/>
    <property type="molecule type" value="Genomic_DNA"/>
</dbReference>
<accession>A0ABW4Z271</accession>
<dbReference type="InterPro" id="IPR018873">
    <property type="entry name" value="KilA-N_DNA-bd_domain"/>
</dbReference>